<sequence length="115" mass="13299">MDELAVAWIHPPVPCTSPRSIHRHHGLDQGRLDPPASAVDELLWIRPLLPSSLQSRVVAFLHRCQIRLHRHRSASSCYRLPPHPFTHPPFPPMCQIRLLLHRRMSANSRRILSHI</sequence>
<dbReference type="AlphaFoldDB" id="A0A6G1DAZ1"/>
<evidence type="ECO:0000313" key="2">
    <source>
        <dbReference type="Proteomes" id="UP000479710"/>
    </source>
</evidence>
<name>A0A6G1DAZ1_9ORYZ</name>
<keyword evidence="2" id="KW-1185">Reference proteome</keyword>
<reference evidence="1 2" key="1">
    <citation type="submission" date="2019-11" db="EMBL/GenBank/DDBJ databases">
        <title>Whole genome sequence of Oryza granulata.</title>
        <authorList>
            <person name="Li W."/>
        </authorList>
    </citation>
    <scope>NUCLEOTIDE SEQUENCE [LARGE SCALE GENOMIC DNA]</scope>
    <source>
        <strain evidence="2">cv. Menghai</strain>
        <tissue evidence="1">Leaf</tissue>
    </source>
</reference>
<accession>A0A6G1DAZ1</accession>
<comment type="caution">
    <text evidence="1">The sequence shown here is derived from an EMBL/GenBank/DDBJ whole genome shotgun (WGS) entry which is preliminary data.</text>
</comment>
<organism evidence="1 2">
    <name type="scientific">Oryza meyeriana var. granulata</name>
    <dbReference type="NCBI Taxonomy" id="110450"/>
    <lineage>
        <taxon>Eukaryota</taxon>
        <taxon>Viridiplantae</taxon>
        <taxon>Streptophyta</taxon>
        <taxon>Embryophyta</taxon>
        <taxon>Tracheophyta</taxon>
        <taxon>Spermatophyta</taxon>
        <taxon>Magnoliopsida</taxon>
        <taxon>Liliopsida</taxon>
        <taxon>Poales</taxon>
        <taxon>Poaceae</taxon>
        <taxon>BOP clade</taxon>
        <taxon>Oryzoideae</taxon>
        <taxon>Oryzeae</taxon>
        <taxon>Oryzinae</taxon>
        <taxon>Oryza</taxon>
        <taxon>Oryza meyeriana</taxon>
    </lineage>
</organism>
<protein>
    <submittedName>
        <fullName evidence="1">Uncharacterized protein</fullName>
    </submittedName>
</protein>
<proteinExistence type="predicted"/>
<evidence type="ECO:0000313" key="1">
    <source>
        <dbReference type="EMBL" id="KAF0909586.1"/>
    </source>
</evidence>
<gene>
    <name evidence="1" type="ORF">E2562_038078</name>
</gene>
<dbReference type="Proteomes" id="UP000479710">
    <property type="component" value="Unassembled WGS sequence"/>
</dbReference>
<dbReference type="EMBL" id="SPHZ02000007">
    <property type="protein sequence ID" value="KAF0909586.1"/>
    <property type="molecule type" value="Genomic_DNA"/>
</dbReference>